<feature type="signal peptide" evidence="1">
    <location>
        <begin position="1"/>
        <end position="21"/>
    </location>
</feature>
<dbReference type="AlphaFoldDB" id="A0A9D1RGQ8"/>
<name>A0A9D1RGQ8_9BACT</name>
<sequence length="157" mass="17558">MRRLYLLLLFCLLFPALGVQSQDKPKVAVYTTDESDYNIGAFVGDYLINAIVKRGEYIAIERTAQFLSEINKEQSFQRTGAVDDSQISRLGKNMGVQYVCVVKVARVGEQLFMSARLIDVETAEVKSTARPVSFNPDNLQDMESSCDNLVASMFGRV</sequence>
<accession>A0A9D1RGQ8</accession>
<evidence type="ECO:0000256" key="1">
    <source>
        <dbReference type="SAM" id="SignalP"/>
    </source>
</evidence>
<dbReference type="Proteomes" id="UP000824267">
    <property type="component" value="Unassembled WGS sequence"/>
</dbReference>
<gene>
    <name evidence="2" type="ORF">IAC47_00775</name>
</gene>
<protein>
    <submittedName>
        <fullName evidence="2">CsgG/HfaB family protein</fullName>
    </submittedName>
</protein>
<reference evidence="2" key="1">
    <citation type="journal article" date="2021" name="PeerJ">
        <title>Extensive microbial diversity within the chicken gut microbiome revealed by metagenomics and culture.</title>
        <authorList>
            <person name="Gilroy R."/>
            <person name="Ravi A."/>
            <person name="Getino M."/>
            <person name="Pursley I."/>
            <person name="Horton D.L."/>
            <person name="Alikhan N.F."/>
            <person name="Baker D."/>
            <person name="Gharbi K."/>
            <person name="Hall N."/>
            <person name="Watson M."/>
            <person name="Adriaenssens E.M."/>
            <person name="Foster-Nyarko E."/>
            <person name="Jarju S."/>
            <person name="Secka A."/>
            <person name="Antonio M."/>
            <person name="Oren A."/>
            <person name="Chaudhuri R.R."/>
            <person name="La Ragione R."/>
            <person name="Hildebrand F."/>
            <person name="Pallen M.J."/>
        </authorList>
    </citation>
    <scope>NUCLEOTIDE SEQUENCE</scope>
    <source>
        <strain evidence="2">Gambia16-930</strain>
    </source>
</reference>
<feature type="chain" id="PRO_5038898353" evidence="1">
    <location>
        <begin position="22"/>
        <end position="157"/>
    </location>
</feature>
<comment type="caution">
    <text evidence="2">The sequence shown here is derived from an EMBL/GenBank/DDBJ whole genome shotgun (WGS) entry which is preliminary data.</text>
</comment>
<evidence type="ECO:0000313" key="3">
    <source>
        <dbReference type="Proteomes" id="UP000824267"/>
    </source>
</evidence>
<keyword evidence="1" id="KW-0732">Signal</keyword>
<proteinExistence type="predicted"/>
<evidence type="ECO:0000313" key="2">
    <source>
        <dbReference type="EMBL" id="HIW86798.1"/>
    </source>
</evidence>
<dbReference type="Gene3D" id="3.40.50.10610">
    <property type="entry name" value="ABC-type transport auxiliary lipoprotein component"/>
    <property type="match status" value="1"/>
</dbReference>
<dbReference type="EMBL" id="DXGG01000029">
    <property type="protein sequence ID" value="HIW86798.1"/>
    <property type="molecule type" value="Genomic_DNA"/>
</dbReference>
<organism evidence="2 3">
    <name type="scientific">Candidatus Onthomorpha intestinigallinarum</name>
    <dbReference type="NCBI Taxonomy" id="2840880"/>
    <lineage>
        <taxon>Bacteria</taxon>
        <taxon>Pseudomonadati</taxon>
        <taxon>Bacteroidota</taxon>
        <taxon>Bacteroidia</taxon>
        <taxon>Bacteroidales</taxon>
        <taxon>Candidatus Onthomorpha</taxon>
    </lineage>
</organism>
<reference evidence="2" key="2">
    <citation type="submission" date="2021-04" db="EMBL/GenBank/DDBJ databases">
        <authorList>
            <person name="Gilroy R."/>
        </authorList>
    </citation>
    <scope>NUCLEOTIDE SEQUENCE</scope>
    <source>
        <strain evidence="2">Gambia16-930</strain>
    </source>
</reference>